<keyword evidence="1" id="KW-0472">Membrane</keyword>
<reference evidence="2" key="1">
    <citation type="journal article" date="2021" name="J. Hered.">
        <title>Genome Assembly of Salicaceae Populus deltoides (Eastern Cottonwood) I-69 Based on Nanopore Sequencing and Hi-C Technologies.</title>
        <authorList>
            <person name="Bai S."/>
            <person name="Wu H."/>
            <person name="Zhang J."/>
            <person name="Pan Z."/>
            <person name="Zhao W."/>
            <person name="Li Z."/>
            <person name="Tong C."/>
        </authorList>
    </citation>
    <scope>NUCLEOTIDE SEQUENCE</scope>
    <source>
        <tissue evidence="2">Leaf</tissue>
    </source>
</reference>
<dbReference type="Proteomes" id="UP000807159">
    <property type="component" value="Chromosome 11"/>
</dbReference>
<feature type="transmembrane region" description="Helical" evidence="1">
    <location>
        <begin position="20"/>
        <end position="43"/>
    </location>
</feature>
<gene>
    <name evidence="2" type="ORF">H0E87_020908</name>
</gene>
<keyword evidence="1" id="KW-0812">Transmembrane</keyword>
<sequence length="134" mass="14808">MTYEWINLSGIFSKIPKLIAMPWLTALVPTKIVFGNGSCGCFLKRSRQRFRATVAPRKLSCATRNWLEHVSRMLYSAAFNLGVFCQRLNVKLYTCSASHSAQRTVISATLLASAALPLGSPWRQSAQRTGSGVL</sequence>
<dbReference type="AlphaFoldDB" id="A0A8T2XQN7"/>
<proteinExistence type="predicted"/>
<keyword evidence="3" id="KW-1185">Reference proteome</keyword>
<accession>A0A8T2XQN7</accession>
<evidence type="ECO:0000313" key="3">
    <source>
        <dbReference type="Proteomes" id="UP000807159"/>
    </source>
</evidence>
<keyword evidence="1" id="KW-1133">Transmembrane helix</keyword>
<comment type="caution">
    <text evidence="2">The sequence shown here is derived from an EMBL/GenBank/DDBJ whole genome shotgun (WGS) entry which is preliminary data.</text>
</comment>
<organism evidence="2 3">
    <name type="scientific">Populus deltoides</name>
    <name type="common">Eastern poplar</name>
    <name type="synonym">Eastern cottonwood</name>
    <dbReference type="NCBI Taxonomy" id="3696"/>
    <lineage>
        <taxon>Eukaryota</taxon>
        <taxon>Viridiplantae</taxon>
        <taxon>Streptophyta</taxon>
        <taxon>Embryophyta</taxon>
        <taxon>Tracheophyta</taxon>
        <taxon>Spermatophyta</taxon>
        <taxon>Magnoliopsida</taxon>
        <taxon>eudicotyledons</taxon>
        <taxon>Gunneridae</taxon>
        <taxon>Pentapetalae</taxon>
        <taxon>rosids</taxon>
        <taxon>fabids</taxon>
        <taxon>Malpighiales</taxon>
        <taxon>Salicaceae</taxon>
        <taxon>Saliceae</taxon>
        <taxon>Populus</taxon>
    </lineage>
</organism>
<evidence type="ECO:0000256" key="1">
    <source>
        <dbReference type="SAM" id="Phobius"/>
    </source>
</evidence>
<dbReference type="EMBL" id="JACEGQ020000011">
    <property type="protein sequence ID" value="KAH8494317.1"/>
    <property type="molecule type" value="Genomic_DNA"/>
</dbReference>
<evidence type="ECO:0000313" key="2">
    <source>
        <dbReference type="EMBL" id="KAH8494317.1"/>
    </source>
</evidence>
<protein>
    <submittedName>
        <fullName evidence="2">Uncharacterized protein</fullName>
    </submittedName>
</protein>
<name>A0A8T2XQN7_POPDE</name>